<dbReference type="Proteomes" id="UP000295391">
    <property type="component" value="Unassembled WGS sequence"/>
</dbReference>
<dbReference type="PIRSF" id="PIRSF000232">
    <property type="entry name" value="YdjA"/>
    <property type="match status" value="1"/>
</dbReference>
<evidence type="ECO:0000256" key="4">
    <source>
        <dbReference type="ARBA" id="ARBA00022857"/>
    </source>
</evidence>
<dbReference type="RefSeq" id="WP_133571259.1">
    <property type="nucleotide sequence ID" value="NZ_SNYR01000001.1"/>
</dbReference>
<dbReference type="CDD" id="cd02135">
    <property type="entry name" value="YdjA-like"/>
    <property type="match status" value="1"/>
</dbReference>
<feature type="binding site" evidence="8">
    <location>
        <position position="41"/>
    </location>
    <ligand>
        <name>FMN</name>
        <dbReference type="ChEBI" id="CHEBI:58210"/>
        <note>ligand shared between dimeric partners</note>
    </ligand>
</feature>
<keyword evidence="2 7" id="KW-0285">Flavoprotein</keyword>
<dbReference type="Gene3D" id="3.40.109.10">
    <property type="entry name" value="NADH Oxidase"/>
    <property type="match status" value="1"/>
</dbReference>
<feature type="binding site" evidence="8">
    <location>
        <position position="45"/>
    </location>
    <ligand>
        <name>FMN</name>
        <dbReference type="ChEBI" id="CHEBI:58210"/>
        <note>ligand shared between dimeric partners</note>
    </ligand>
</feature>
<evidence type="ECO:0000256" key="6">
    <source>
        <dbReference type="ARBA" id="ARBA00023027"/>
    </source>
</evidence>
<reference evidence="10 11" key="1">
    <citation type="submission" date="2019-03" db="EMBL/GenBank/DDBJ databases">
        <title>Genomic Encyclopedia of Type Strains, Phase III (KMG-III): the genomes of soil and plant-associated and newly described type strains.</title>
        <authorList>
            <person name="Whitman W."/>
        </authorList>
    </citation>
    <scope>NUCLEOTIDE SEQUENCE [LARGE SCALE GENOMIC DNA]</scope>
    <source>
        <strain evidence="10 11">CGMCC 1.7002</strain>
    </source>
</reference>
<dbReference type="InterPro" id="IPR052530">
    <property type="entry name" value="NAD(P)H_nitroreductase"/>
</dbReference>
<organism evidence="10 11">
    <name type="scientific">Maritalea mobilis</name>
    <dbReference type="NCBI Taxonomy" id="483324"/>
    <lineage>
        <taxon>Bacteria</taxon>
        <taxon>Pseudomonadati</taxon>
        <taxon>Pseudomonadota</taxon>
        <taxon>Alphaproteobacteria</taxon>
        <taxon>Hyphomicrobiales</taxon>
        <taxon>Devosiaceae</taxon>
        <taxon>Maritalea</taxon>
    </lineage>
</organism>
<evidence type="ECO:0000256" key="7">
    <source>
        <dbReference type="PIRNR" id="PIRNR000232"/>
    </source>
</evidence>
<dbReference type="EMBL" id="SNYR01000001">
    <property type="protein sequence ID" value="TDQ66573.1"/>
    <property type="molecule type" value="Genomic_DNA"/>
</dbReference>
<dbReference type="PANTHER" id="PTHR43821:SF1">
    <property type="entry name" value="NAD(P)H NITROREDUCTASE YDJA-RELATED"/>
    <property type="match status" value="1"/>
</dbReference>
<dbReference type="EC" id="1.-.-.-" evidence="7"/>
<evidence type="ECO:0000256" key="2">
    <source>
        <dbReference type="ARBA" id="ARBA00022630"/>
    </source>
</evidence>
<proteinExistence type="inferred from homology"/>
<gene>
    <name evidence="10" type="ORF">ATL17_0575</name>
</gene>
<evidence type="ECO:0000256" key="5">
    <source>
        <dbReference type="ARBA" id="ARBA00023002"/>
    </source>
</evidence>
<feature type="binding site" description="in other chain" evidence="8">
    <location>
        <begin position="139"/>
        <end position="141"/>
    </location>
    <ligand>
        <name>FMN</name>
        <dbReference type="ChEBI" id="CHEBI:58210"/>
        <note>ligand shared between dimeric partners</note>
    </ligand>
</feature>
<evidence type="ECO:0000259" key="9">
    <source>
        <dbReference type="Pfam" id="PF00881"/>
    </source>
</evidence>
<evidence type="ECO:0000313" key="11">
    <source>
        <dbReference type="Proteomes" id="UP000295391"/>
    </source>
</evidence>
<feature type="binding site" description="in other chain" evidence="8">
    <location>
        <begin position="14"/>
        <end position="16"/>
    </location>
    <ligand>
        <name>FMN</name>
        <dbReference type="ChEBI" id="CHEBI:58210"/>
        <note>ligand shared between dimeric partners</note>
    </ligand>
</feature>
<dbReference type="AlphaFoldDB" id="A0A4R6VRA3"/>
<name>A0A4R6VRA3_9HYPH</name>
<dbReference type="InterPro" id="IPR026021">
    <property type="entry name" value="YdjA-like"/>
</dbReference>
<keyword evidence="5 7" id="KW-0560">Oxidoreductase</keyword>
<evidence type="ECO:0000256" key="1">
    <source>
        <dbReference type="ARBA" id="ARBA00007118"/>
    </source>
</evidence>
<comment type="cofactor">
    <cofactor evidence="8">
        <name>FMN</name>
        <dbReference type="ChEBI" id="CHEBI:58210"/>
    </cofactor>
    <text evidence="8">Binds 1 FMN per subunit.</text>
</comment>
<feature type="domain" description="Nitroreductase" evidence="9">
    <location>
        <begin position="11"/>
        <end position="169"/>
    </location>
</feature>
<comment type="similarity">
    <text evidence="1 7">Belongs to the nitroreductase family.</text>
</comment>
<evidence type="ECO:0000256" key="8">
    <source>
        <dbReference type="PIRSR" id="PIRSR000232-1"/>
    </source>
</evidence>
<dbReference type="InterPro" id="IPR000415">
    <property type="entry name" value="Nitroreductase-like"/>
</dbReference>
<comment type="caution">
    <text evidence="10">The sequence shown here is derived from an EMBL/GenBank/DDBJ whole genome shotgun (WGS) entry which is preliminary data.</text>
</comment>
<keyword evidence="6 7" id="KW-0520">NAD</keyword>
<dbReference type="SUPFAM" id="SSF55469">
    <property type="entry name" value="FMN-dependent nitroreductase-like"/>
    <property type="match status" value="1"/>
</dbReference>
<keyword evidence="4 7" id="KW-0521">NADP</keyword>
<protein>
    <recommendedName>
        <fullName evidence="7">Putative NAD(P)H nitroreductase</fullName>
        <ecNumber evidence="7">1.-.-.-</ecNumber>
    </recommendedName>
</protein>
<evidence type="ECO:0000313" key="10">
    <source>
        <dbReference type="EMBL" id="TDQ66573.1"/>
    </source>
</evidence>
<keyword evidence="11" id="KW-1185">Reference proteome</keyword>
<dbReference type="InterPro" id="IPR029479">
    <property type="entry name" value="Nitroreductase"/>
</dbReference>
<sequence length="192" mass="21608">MPHQDALIDYLKTRRSVTAPFLTTPGPTVAELDQIMEIGIRVPDHGKIAPWRLVVYQGDMREVVGEKLAEIWKAKHPEADDEVLDVERKRFLPAPVTIGVLAKPQAHPKVPELEQILSAGCVCFNLVHAAHAHGYAAHWVTRWFSFDQDAATMLGAQEGEQFVGFVHMGTAEVAPQERDRPNLRDVMSYWHE</sequence>
<dbReference type="GO" id="GO:0016491">
    <property type="term" value="F:oxidoreductase activity"/>
    <property type="evidence" value="ECO:0007669"/>
    <property type="project" value="UniProtKB-UniRule"/>
</dbReference>
<dbReference type="OrthoDB" id="9804207at2"/>
<dbReference type="PANTHER" id="PTHR43821">
    <property type="entry name" value="NAD(P)H NITROREDUCTASE YDJA-RELATED"/>
    <property type="match status" value="1"/>
</dbReference>
<evidence type="ECO:0000256" key="3">
    <source>
        <dbReference type="ARBA" id="ARBA00022643"/>
    </source>
</evidence>
<keyword evidence="3 7" id="KW-0288">FMN</keyword>
<dbReference type="Pfam" id="PF00881">
    <property type="entry name" value="Nitroreductase"/>
    <property type="match status" value="1"/>
</dbReference>
<accession>A0A4R6VRA3</accession>